<dbReference type="Proteomes" id="UP000241964">
    <property type="component" value="Unassembled WGS sequence"/>
</dbReference>
<dbReference type="Pfam" id="PF16326">
    <property type="entry name" value="ABC_tran_CTD"/>
    <property type="match status" value="1"/>
</dbReference>
<dbReference type="Gene3D" id="3.40.50.300">
    <property type="entry name" value="P-loop containing nucleotide triphosphate hydrolases"/>
    <property type="match status" value="2"/>
</dbReference>
<dbReference type="Gene3D" id="1.10.287.380">
    <property type="entry name" value="Valyl-tRNA synthetase, C-terminal domain"/>
    <property type="match status" value="1"/>
</dbReference>
<dbReference type="FunFam" id="3.40.50.300:FF:000011">
    <property type="entry name" value="Putative ABC transporter ATP-binding component"/>
    <property type="match status" value="1"/>
</dbReference>
<keyword evidence="10" id="KW-0694">RNA-binding</keyword>
<keyword evidence="8 14" id="KW-0067">ATP-binding</keyword>
<sequence length="630" mass="71595">MNYLSAENIAKSFGDRWLFKNISFGISKGDKVALIGTNGTGKTTFLNILTGKIPADEGEVSIRKDIRVGYLDQSPAFDESLPVLEVIFSSNNPVAQVVKRYEHAIESDNHDELAQVMEDMDKFNAWDFEYKTKEILGRLGIHHTDNAYGTLSGGQRKRVALAKVLLEDPDLLILDEPTNHLDLDTVEWLEEYLNTSNTTLLVVTHDRYFLDTVCNQMLELDHGSAYTYKGNYSYFLEKKAEREELEAATIDKARNLMRKELDWIRRQPKARGTKAKYRIDAFEDLKEKASQKKFDVQMELNVRTSRLGSKIIELENISKGFGERQLIKNFEYTFRRGDRIGVVGKNGMGKSTLLNMITGELQPDKGKISTGETVQFGYYKQTDLVFNENQRVIDIVKDVAEVVQLGTGETVTVGVLLQAFLFSPSKQYDFISKLSGGERRRLQLLLILIKQPNFLILDEPTNDLDIDSLNVLEEFLLNFPGCLMIVSHDRYFLDRLVQHIFVFEGDGKISDFPGNYTELRDYQDEQEAEKKLAANNAPKPAAPVVVAPKEPVAAAPATTAKRKLSYKEQKEMEQLEADIAKMEVTKTQLVENLNKGGSHEELAKWSKQIEEINDSQAEKEMRWLELSENA</sequence>
<evidence type="ECO:0000256" key="2">
    <source>
        <dbReference type="ARBA" id="ARBA00022490"/>
    </source>
</evidence>
<dbReference type="PROSITE" id="PS50893">
    <property type="entry name" value="ABC_TRANSPORTER_2"/>
    <property type="match status" value="2"/>
</dbReference>
<dbReference type="PROSITE" id="PS00211">
    <property type="entry name" value="ABC_TRANSPORTER_1"/>
    <property type="match status" value="2"/>
</dbReference>
<evidence type="ECO:0000256" key="12">
    <source>
        <dbReference type="SAM" id="Coils"/>
    </source>
</evidence>
<keyword evidence="15" id="KW-1185">Reference proteome</keyword>
<dbReference type="RefSeq" id="WP_106594055.1">
    <property type="nucleotide sequence ID" value="NZ_PYAS01000002.1"/>
</dbReference>
<dbReference type="Pfam" id="PF12848">
    <property type="entry name" value="ABC_tran_Xtn"/>
    <property type="match status" value="1"/>
</dbReference>
<feature type="domain" description="ABC transporter" evidence="13">
    <location>
        <begin position="4"/>
        <end position="247"/>
    </location>
</feature>
<keyword evidence="6" id="KW-0547">Nucleotide-binding</keyword>
<dbReference type="GO" id="GO:0019843">
    <property type="term" value="F:rRNA binding"/>
    <property type="evidence" value="ECO:0007669"/>
    <property type="project" value="UniProtKB-KW"/>
</dbReference>
<dbReference type="GO" id="GO:0000049">
    <property type="term" value="F:tRNA binding"/>
    <property type="evidence" value="ECO:0007669"/>
    <property type="project" value="UniProtKB-KW"/>
</dbReference>
<accession>A0A2P8GEJ5</accession>
<dbReference type="OrthoDB" id="1521973at2"/>
<keyword evidence="5" id="KW-0677">Repeat</keyword>
<name>A0A2P8GEJ5_9BACT</name>
<dbReference type="GO" id="GO:0016887">
    <property type="term" value="F:ATP hydrolysis activity"/>
    <property type="evidence" value="ECO:0007669"/>
    <property type="project" value="InterPro"/>
</dbReference>
<dbReference type="Pfam" id="PF00005">
    <property type="entry name" value="ABC_tran"/>
    <property type="match status" value="2"/>
</dbReference>
<keyword evidence="12" id="KW-0175">Coiled coil</keyword>
<dbReference type="SMART" id="SM00382">
    <property type="entry name" value="AAA"/>
    <property type="match status" value="2"/>
</dbReference>
<organism evidence="14 15">
    <name type="scientific">Dyadobacter jiangsuensis</name>
    <dbReference type="NCBI Taxonomy" id="1591085"/>
    <lineage>
        <taxon>Bacteria</taxon>
        <taxon>Pseudomonadati</taxon>
        <taxon>Bacteroidota</taxon>
        <taxon>Cytophagia</taxon>
        <taxon>Cytophagales</taxon>
        <taxon>Spirosomataceae</taxon>
        <taxon>Dyadobacter</taxon>
    </lineage>
</organism>
<evidence type="ECO:0000256" key="1">
    <source>
        <dbReference type="ARBA" id="ARBA00005868"/>
    </source>
</evidence>
<evidence type="ECO:0000256" key="10">
    <source>
        <dbReference type="ARBA" id="ARBA00022884"/>
    </source>
</evidence>
<evidence type="ECO:0000256" key="11">
    <source>
        <dbReference type="ARBA" id="ARBA00022917"/>
    </source>
</evidence>
<comment type="similarity">
    <text evidence="1">Belongs to the ABC transporter superfamily. ABCF family. Translational throttle EttA subfamily.</text>
</comment>
<dbReference type="CDD" id="cd03221">
    <property type="entry name" value="ABCF_EF-3"/>
    <property type="match status" value="2"/>
</dbReference>
<keyword evidence="7" id="KW-0378">Hydrolase</keyword>
<evidence type="ECO:0000256" key="7">
    <source>
        <dbReference type="ARBA" id="ARBA00022801"/>
    </source>
</evidence>
<evidence type="ECO:0000256" key="3">
    <source>
        <dbReference type="ARBA" id="ARBA00022555"/>
    </source>
</evidence>
<dbReference type="InterPro" id="IPR032781">
    <property type="entry name" value="ABC_tran_Xtn"/>
</dbReference>
<dbReference type="GO" id="GO:0006412">
    <property type="term" value="P:translation"/>
    <property type="evidence" value="ECO:0007669"/>
    <property type="project" value="UniProtKB-KW"/>
</dbReference>
<dbReference type="GO" id="GO:0006417">
    <property type="term" value="P:regulation of translation"/>
    <property type="evidence" value="ECO:0007669"/>
    <property type="project" value="UniProtKB-KW"/>
</dbReference>
<dbReference type="PANTHER" id="PTHR42855:SF1">
    <property type="entry name" value="ABC TRANSPORTER DOMAIN-CONTAINING PROTEIN"/>
    <property type="match status" value="1"/>
</dbReference>
<dbReference type="AlphaFoldDB" id="A0A2P8GEJ5"/>
<evidence type="ECO:0000256" key="6">
    <source>
        <dbReference type="ARBA" id="ARBA00022741"/>
    </source>
</evidence>
<dbReference type="InterPro" id="IPR037118">
    <property type="entry name" value="Val-tRNA_synth_C_sf"/>
</dbReference>
<reference evidence="14 15" key="1">
    <citation type="submission" date="2018-03" db="EMBL/GenBank/DDBJ databases">
        <title>Genomic Encyclopedia of Archaeal and Bacterial Type Strains, Phase II (KMG-II): from individual species to whole genera.</title>
        <authorList>
            <person name="Goeker M."/>
        </authorList>
    </citation>
    <scope>NUCLEOTIDE SEQUENCE [LARGE SCALE GENOMIC DNA]</scope>
    <source>
        <strain evidence="14 15">DSM 29057</strain>
    </source>
</reference>
<evidence type="ECO:0000313" key="14">
    <source>
        <dbReference type="EMBL" id="PSL32392.1"/>
    </source>
</evidence>
<gene>
    <name evidence="14" type="ORF">CLV60_102107</name>
</gene>
<comment type="caution">
    <text evidence="14">The sequence shown here is derived from an EMBL/GenBank/DDBJ whole genome shotgun (WGS) entry which is preliminary data.</text>
</comment>
<evidence type="ECO:0000313" key="15">
    <source>
        <dbReference type="Proteomes" id="UP000241964"/>
    </source>
</evidence>
<dbReference type="GO" id="GO:0003677">
    <property type="term" value="F:DNA binding"/>
    <property type="evidence" value="ECO:0007669"/>
    <property type="project" value="InterPro"/>
</dbReference>
<dbReference type="FunFam" id="3.40.50.300:FF:000183">
    <property type="entry name" value="ABC transporter ATP-binding protein yjjK"/>
    <property type="match status" value="1"/>
</dbReference>
<evidence type="ECO:0000256" key="9">
    <source>
        <dbReference type="ARBA" id="ARBA00022845"/>
    </source>
</evidence>
<keyword evidence="3" id="KW-0820">tRNA-binding</keyword>
<dbReference type="InterPro" id="IPR003439">
    <property type="entry name" value="ABC_transporter-like_ATP-bd"/>
</dbReference>
<dbReference type="EMBL" id="PYAS01000002">
    <property type="protein sequence ID" value="PSL32392.1"/>
    <property type="molecule type" value="Genomic_DNA"/>
</dbReference>
<keyword evidence="2" id="KW-0963">Cytoplasm</keyword>
<evidence type="ECO:0000256" key="4">
    <source>
        <dbReference type="ARBA" id="ARBA00022730"/>
    </source>
</evidence>
<proteinExistence type="inferred from homology"/>
<dbReference type="InterPro" id="IPR032524">
    <property type="entry name" value="ABC_tran_C"/>
</dbReference>
<evidence type="ECO:0000256" key="5">
    <source>
        <dbReference type="ARBA" id="ARBA00022737"/>
    </source>
</evidence>
<feature type="domain" description="ABC transporter" evidence="13">
    <location>
        <begin position="312"/>
        <end position="530"/>
    </location>
</feature>
<keyword evidence="9" id="KW-0810">Translation regulation</keyword>
<evidence type="ECO:0000256" key="8">
    <source>
        <dbReference type="ARBA" id="ARBA00022840"/>
    </source>
</evidence>
<dbReference type="InterPro" id="IPR003593">
    <property type="entry name" value="AAA+_ATPase"/>
</dbReference>
<dbReference type="InterPro" id="IPR051309">
    <property type="entry name" value="ABCF_ATPase"/>
</dbReference>
<dbReference type="PANTHER" id="PTHR42855">
    <property type="entry name" value="ABC TRANSPORTER ATP-BINDING SUBUNIT"/>
    <property type="match status" value="1"/>
</dbReference>
<feature type="coiled-coil region" evidence="12">
    <location>
        <begin position="565"/>
        <end position="592"/>
    </location>
</feature>
<keyword evidence="11" id="KW-0648">Protein biosynthesis</keyword>
<dbReference type="SUPFAM" id="SSF52540">
    <property type="entry name" value="P-loop containing nucleoside triphosphate hydrolases"/>
    <property type="match status" value="2"/>
</dbReference>
<dbReference type="GO" id="GO:0005524">
    <property type="term" value="F:ATP binding"/>
    <property type="evidence" value="ECO:0007669"/>
    <property type="project" value="UniProtKB-KW"/>
</dbReference>
<dbReference type="InterPro" id="IPR027417">
    <property type="entry name" value="P-loop_NTPase"/>
</dbReference>
<protein>
    <submittedName>
        <fullName evidence="14">ATP-binding cassette subfamily F protein uup</fullName>
    </submittedName>
</protein>
<dbReference type="InterPro" id="IPR017871">
    <property type="entry name" value="ABC_transporter-like_CS"/>
</dbReference>
<keyword evidence="4" id="KW-0699">rRNA-binding</keyword>
<evidence type="ECO:0000259" key="13">
    <source>
        <dbReference type="PROSITE" id="PS50893"/>
    </source>
</evidence>